<gene>
    <name evidence="2" type="ORF">SCWH03_04940</name>
</gene>
<evidence type="ECO:0000313" key="3">
    <source>
        <dbReference type="Proteomes" id="UP000484988"/>
    </source>
</evidence>
<dbReference type="SMART" id="SM00257">
    <property type="entry name" value="LysM"/>
    <property type="match status" value="1"/>
</dbReference>
<evidence type="ECO:0000259" key="1">
    <source>
        <dbReference type="PROSITE" id="PS51782"/>
    </source>
</evidence>
<dbReference type="PROSITE" id="PS51782">
    <property type="entry name" value="LYSM"/>
    <property type="match status" value="1"/>
</dbReference>
<dbReference type="SUPFAM" id="SSF47090">
    <property type="entry name" value="PGBD-like"/>
    <property type="match status" value="1"/>
</dbReference>
<accession>A0A6A0AMT1</accession>
<dbReference type="InterPro" id="IPR036366">
    <property type="entry name" value="PGBDSf"/>
</dbReference>
<dbReference type="Pfam" id="PF01476">
    <property type="entry name" value="LysM"/>
    <property type="match status" value="1"/>
</dbReference>
<dbReference type="CDD" id="cd00118">
    <property type="entry name" value="LysM"/>
    <property type="match status" value="1"/>
</dbReference>
<protein>
    <submittedName>
        <fullName evidence="2">LysM peptidoglycan-binding domain-containing protein</fullName>
    </submittedName>
</protein>
<dbReference type="SUPFAM" id="SSF55846">
    <property type="entry name" value="N-acetylmuramoyl-L-alanine amidase-like"/>
    <property type="match status" value="1"/>
</dbReference>
<dbReference type="EMBL" id="BLLG01000001">
    <property type="protein sequence ID" value="GFH34280.1"/>
    <property type="molecule type" value="Genomic_DNA"/>
</dbReference>
<dbReference type="Gene3D" id="3.40.80.10">
    <property type="entry name" value="Peptidoglycan recognition protein-like"/>
    <property type="match status" value="1"/>
</dbReference>
<dbReference type="InterPro" id="IPR036365">
    <property type="entry name" value="PGBD-like_sf"/>
</dbReference>
<dbReference type="Gene3D" id="1.10.101.10">
    <property type="entry name" value="PGBD-like superfamily/PGBD"/>
    <property type="match status" value="1"/>
</dbReference>
<sequence length="366" mass="39225">MAPPMPAQTLVDILRAEGLTVVEVGNWRTHNRNSRGPWGPVHGVMVHHTVTSGTQRTVDICRTGYSGLPGPLCHVVVAKDGTIYLVGYGRANHAGPGDGDVLRAVIAETPARPRDDDADTDGNAHFYGFECENLGDGKDPWPQAQLEAIERAAAAVCRYHGWGPRSVIGHLEWQPGKIDPRGFTMDSLRDRIGDRLAVDPEPAQPEQPAAVGGPYTVEAGDTLSAVGRELGVPWKDIAKANRLKSPYRIVPGQELKIPGKTTAPKPLPKPKKPVVDLSRLQAAFRADPPKRGTPVSYSGVRTVEVALIDEGLLSKAYLDGHAGTATRTAYAAWQRRCGYRGTAADGIPGAASLKKLAARRGFTVTN</sequence>
<dbReference type="InterPro" id="IPR002502">
    <property type="entry name" value="Amidase_domain"/>
</dbReference>
<dbReference type="SMART" id="SM00644">
    <property type="entry name" value="Ami_2"/>
    <property type="match status" value="1"/>
</dbReference>
<proteinExistence type="predicted"/>
<dbReference type="Proteomes" id="UP000484988">
    <property type="component" value="Unassembled WGS sequence"/>
</dbReference>
<dbReference type="InterPro" id="IPR018392">
    <property type="entry name" value="LysM"/>
</dbReference>
<dbReference type="Pfam" id="PF01510">
    <property type="entry name" value="Amidase_2"/>
    <property type="match status" value="1"/>
</dbReference>
<organism evidence="2 3">
    <name type="scientific">Streptomyces pacificus</name>
    <dbReference type="NCBI Taxonomy" id="2705029"/>
    <lineage>
        <taxon>Bacteria</taxon>
        <taxon>Bacillati</taxon>
        <taxon>Actinomycetota</taxon>
        <taxon>Actinomycetes</taxon>
        <taxon>Kitasatosporales</taxon>
        <taxon>Streptomycetaceae</taxon>
        <taxon>Streptomyces</taxon>
    </lineage>
</organism>
<keyword evidence="3" id="KW-1185">Reference proteome</keyword>
<evidence type="ECO:0000313" key="2">
    <source>
        <dbReference type="EMBL" id="GFH34280.1"/>
    </source>
</evidence>
<reference evidence="2 3" key="1">
    <citation type="submission" date="2020-02" db="EMBL/GenBank/DDBJ databases">
        <title>Whole Genome Shotgun Sequence of Streptomyces sp. strain CWH03.</title>
        <authorList>
            <person name="Dohra H."/>
            <person name="Kodani S."/>
            <person name="Yamamura H."/>
        </authorList>
    </citation>
    <scope>NUCLEOTIDE SEQUENCE [LARGE SCALE GENOMIC DNA]</scope>
    <source>
        <strain evidence="2 3">CWH03</strain>
    </source>
</reference>
<name>A0A6A0AMT1_9ACTN</name>
<dbReference type="AlphaFoldDB" id="A0A6A0AMT1"/>
<comment type="caution">
    <text evidence="2">The sequence shown here is derived from an EMBL/GenBank/DDBJ whole genome shotgun (WGS) entry which is preliminary data.</text>
</comment>
<feature type="domain" description="LysM" evidence="1">
    <location>
        <begin position="213"/>
        <end position="257"/>
    </location>
</feature>
<dbReference type="InterPro" id="IPR036779">
    <property type="entry name" value="LysM_dom_sf"/>
</dbReference>
<dbReference type="InterPro" id="IPR036505">
    <property type="entry name" value="Amidase/PGRP_sf"/>
</dbReference>
<dbReference type="RefSeq" id="WP_173261041.1">
    <property type="nucleotide sequence ID" value="NZ_BLLG01000001.1"/>
</dbReference>
<dbReference type="Gene3D" id="3.10.350.10">
    <property type="entry name" value="LysM domain"/>
    <property type="match status" value="1"/>
</dbReference>
<dbReference type="GO" id="GO:0008745">
    <property type="term" value="F:N-acetylmuramoyl-L-alanine amidase activity"/>
    <property type="evidence" value="ECO:0007669"/>
    <property type="project" value="InterPro"/>
</dbReference>
<dbReference type="GO" id="GO:0009253">
    <property type="term" value="P:peptidoglycan catabolic process"/>
    <property type="evidence" value="ECO:0007669"/>
    <property type="project" value="InterPro"/>
</dbReference>
<dbReference type="SUPFAM" id="SSF54106">
    <property type="entry name" value="LysM domain"/>
    <property type="match status" value="1"/>
</dbReference>
<dbReference type="CDD" id="cd06583">
    <property type="entry name" value="PGRP"/>
    <property type="match status" value="1"/>
</dbReference>